<comment type="caution">
    <text evidence="1">The sequence shown here is derived from an EMBL/GenBank/DDBJ whole genome shotgun (WGS) entry which is preliminary data.</text>
</comment>
<gene>
    <name evidence="1" type="ORF">CLIB1444_15S01354</name>
</gene>
<protein>
    <submittedName>
        <fullName evidence="1">Uncharacterized protein</fullName>
    </submittedName>
</protein>
<accession>A0ACA9YED0</accession>
<reference evidence="1" key="1">
    <citation type="submission" date="2022-06" db="EMBL/GenBank/DDBJ databases">
        <authorList>
            <person name="Legras J.-L."/>
            <person name="Devillers H."/>
            <person name="Grondin C."/>
        </authorList>
    </citation>
    <scope>NUCLEOTIDE SEQUENCE</scope>
    <source>
        <strain evidence="1">CLIB 1444</strain>
    </source>
</reference>
<dbReference type="EMBL" id="CALSDN010000015">
    <property type="protein sequence ID" value="CAH6723441.1"/>
    <property type="molecule type" value="Genomic_DNA"/>
</dbReference>
<evidence type="ECO:0000313" key="1">
    <source>
        <dbReference type="EMBL" id="CAH6723441.1"/>
    </source>
</evidence>
<organism evidence="1 2">
    <name type="scientific">[Candida] jaroonii</name>
    <dbReference type="NCBI Taxonomy" id="467808"/>
    <lineage>
        <taxon>Eukaryota</taxon>
        <taxon>Fungi</taxon>
        <taxon>Dikarya</taxon>
        <taxon>Ascomycota</taxon>
        <taxon>Saccharomycotina</taxon>
        <taxon>Pichiomycetes</taxon>
        <taxon>Debaryomycetaceae</taxon>
        <taxon>Yamadazyma</taxon>
    </lineage>
</organism>
<evidence type="ECO:0000313" key="2">
    <source>
        <dbReference type="Proteomes" id="UP001152531"/>
    </source>
</evidence>
<dbReference type="Proteomes" id="UP001152531">
    <property type="component" value="Unassembled WGS sequence"/>
</dbReference>
<keyword evidence="2" id="KW-1185">Reference proteome</keyword>
<sequence>MDSNYLPDFNIELDLNDLGFNYGSANPFILQDAAEQIMNRDKDDSQITINRVYPESGEEFNDLNSSEGERGGSEKSGSETGGGDIKHKKYKGSDKSDKSSDKSGSDNERPHKEDELVLYKGRKILRSERLRQMRESQRKLRKARVNEVSTLKLENDRLRSEMEMLKNDTSMFLSVLTREMPNYSIGRLLQHVPPMRISSTFVDYPTFINAYKKQPIDKLYTNGKFFLQSYTSTIFKAIMTRWKASIAQNVDPYCKSFIYMPIYGYSLFAKYFREVEYSMKNNTIPSDWLKNDDRLPPDSLSITGLIQTLLDFKDLDKLSFEILISILIRYNFATPAGPTILRADLEKAIERATSVDGDVGFLSHNSSCLPT</sequence>
<name>A0ACA9YED0_9ASCO</name>
<proteinExistence type="predicted"/>